<feature type="region of interest" description="Disordered" evidence="8">
    <location>
        <begin position="407"/>
        <end position="439"/>
    </location>
</feature>
<feature type="active site" description="Charge relay system" evidence="7">
    <location>
        <position position="352"/>
    </location>
</feature>
<feature type="region of interest" description="Disordered" evidence="8">
    <location>
        <begin position="165"/>
        <end position="191"/>
    </location>
</feature>
<evidence type="ECO:0000256" key="3">
    <source>
        <dbReference type="ARBA" id="ARBA00022525"/>
    </source>
</evidence>
<dbReference type="InterPro" id="IPR022398">
    <property type="entry name" value="Peptidase_S8_His-AS"/>
</dbReference>
<gene>
    <name evidence="10" type="ORF">GRX01_09805</name>
</gene>
<accession>A0A6B0T556</accession>
<dbReference type="InterPro" id="IPR000209">
    <property type="entry name" value="Peptidase_S8/S53_dom"/>
</dbReference>
<feature type="active site" description="Charge relay system" evidence="7">
    <location>
        <position position="197"/>
    </location>
</feature>
<evidence type="ECO:0000256" key="6">
    <source>
        <dbReference type="ARBA" id="ARBA00022825"/>
    </source>
</evidence>
<dbReference type="GO" id="GO:0004252">
    <property type="term" value="F:serine-type endopeptidase activity"/>
    <property type="evidence" value="ECO:0007669"/>
    <property type="project" value="UniProtKB-UniRule"/>
</dbReference>
<comment type="similarity">
    <text evidence="2 7">Belongs to the peptidase S8 family.</text>
</comment>
<keyword evidence="6 7" id="KW-0720">Serine protease</keyword>
<evidence type="ECO:0000313" key="10">
    <source>
        <dbReference type="EMBL" id="MXR41629.1"/>
    </source>
</evidence>
<name>A0A6B0T556_9EURY</name>
<comment type="caution">
    <text evidence="10">The sequence shown here is derived from an EMBL/GenBank/DDBJ whole genome shotgun (WGS) entry which is preliminary data.</text>
</comment>
<evidence type="ECO:0000259" key="9">
    <source>
        <dbReference type="Pfam" id="PF00082"/>
    </source>
</evidence>
<dbReference type="Pfam" id="PF00082">
    <property type="entry name" value="Peptidase_S8"/>
    <property type="match status" value="1"/>
</dbReference>
<dbReference type="Proteomes" id="UP000437065">
    <property type="component" value="Unassembled WGS sequence"/>
</dbReference>
<feature type="compositionally biased region" description="Gly residues" evidence="8">
    <location>
        <begin position="413"/>
        <end position="429"/>
    </location>
</feature>
<dbReference type="PROSITE" id="PS51892">
    <property type="entry name" value="SUBTILASE"/>
    <property type="match status" value="1"/>
</dbReference>
<keyword evidence="3" id="KW-0964">Secreted</keyword>
<dbReference type="InterPro" id="IPR006311">
    <property type="entry name" value="TAT_signal"/>
</dbReference>
<dbReference type="PANTHER" id="PTHR43399">
    <property type="entry name" value="SUBTILISIN-RELATED"/>
    <property type="match status" value="1"/>
</dbReference>
<dbReference type="InterPro" id="IPR051048">
    <property type="entry name" value="Peptidase_S8/S53_subtilisin"/>
</dbReference>
<dbReference type="InterPro" id="IPR023828">
    <property type="entry name" value="Peptidase_S8_Ser-AS"/>
</dbReference>
<dbReference type="InterPro" id="IPR015500">
    <property type="entry name" value="Peptidase_S8_subtilisin-rel"/>
</dbReference>
<dbReference type="Gene3D" id="3.40.50.200">
    <property type="entry name" value="Peptidase S8/S53 domain"/>
    <property type="match status" value="1"/>
</dbReference>
<dbReference type="SUPFAM" id="SSF52743">
    <property type="entry name" value="Subtilisin-like"/>
    <property type="match status" value="1"/>
</dbReference>
<dbReference type="EMBL" id="WUUS01000005">
    <property type="protein sequence ID" value="MXR41629.1"/>
    <property type="molecule type" value="Genomic_DNA"/>
</dbReference>
<protein>
    <submittedName>
        <fullName evidence="10">S8 family serine peptidase</fullName>
    </submittedName>
</protein>
<keyword evidence="11" id="KW-1185">Reference proteome</keyword>
<dbReference type="GO" id="GO:0006508">
    <property type="term" value="P:proteolysis"/>
    <property type="evidence" value="ECO:0007669"/>
    <property type="project" value="UniProtKB-KW"/>
</dbReference>
<evidence type="ECO:0000256" key="5">
    <source>
        <dbReference type="ARBA" id="ARBA00022801"/>
    </source>
</evidence>
<feature type="region of interest" description="Disordered" evidence="8">
    <location>
        <begin position="480"/>
        <end position="515"/>
    </location>
</feature>
<evidence type="ECO:0000256" key="8">
    <source>
        <dbReference type="SAM" id="MobiDB-lite"/>
    </source>
</evidence>
<evidence type="ECO:0000256" key="4">
    <source>
        <dbReference type="ARBA" id="ARBA00022670"/>
    </source>
</evidence>
<evidence type="ECO:0000313" key="11">
    <source>
        <dbReference type="Proteomes" id="UP000437065"/>
    </source>
</evidence>
<sequence length="535" mass="54846">MSDHTERDDLKRRGFLKLTGAVAGIAATSGVAAARPGRDPGPKEGEILVGVSASADEIEGEVAQYVPGNAEVVHSNETLSYVAVKFPEQAADVARENFIDAITRKDHIKYAEDNETLETQLAPNDPQFGSQYAPQQVNADDAWDTTLGDASVTVAVVDTGAQYDHPDLAGNYASDPGYDFADGDSDPYPDAPSDEYHGTHVSGCAAAVVDNGSGVAGQGNSTLINGRSLDESGSGSTADIADAVQWAADQGADVINLSLGGGGYTDTMKNAVSYADDNGALVVAAAGNDGSSSVSYPAAYSECVAVSAVDSNENLASFSQYGDSVELCAPGVNVLSTTTESRGSYEELSGTSMATPVTSGVAGLTLAAWPDLTNLELRDHLKATAADVGLSADEQGSGQVDALAAVTTDPADSGGGGGGDDGGDDGGTGDSTTGSVDGSLSGSWDYDDYSWSWNYSSPSRVVVELDGPADADFDLYVNTGTTQNASPGDYDYASRSTDSQESITIDAPDDSTDMQVDVDSYSGSGGYTVTITEYQ</sequence>
<dbReference type="RefSeq" id="WP_159666400.1">
    <property type="nucleotide sequence ID" value="NZ_WUUS01000005.1"/>
</dbReference>
<feature type="active site" description="Charge relay system" evidence="7">
    <location>
        <position position="158"/>
    </location>
</feature>
<dbReference type="AlphaFoldDB" id="A0A6B0T556"/>
<dbReference type="InterPro" id="IPR036852">
    <property type="entry name" value="Peptidase_S8/S53_dom_sf"/>
</dbReference>
<dbReference type="PROSITE" id="PS51318">
    <property type="entry name" value="TAT"/>
    <property type="match status" value="1"/>
</dbReference>
<feature type="compositionally biased region" description="Polar residues" evidence="8">
    <location>
        <begin position="494"/>
        <end position="503"/>
    </location>
</feature>
<dbReference type="InterPro" id="IPR034084">
    <property type="entry name" value="Thermitase-like_dom"/>
</dbReference>
<dbReference type="PANTHER" id="PTHR43399:SF4">
    <property type="entry name" value="CELL WALL-ASSOCIATED PROTEASE"/>
    <property type="match status" value="1"/>
</dbReference>
<keyword evidence="5 7" id="KW-0378">Hydrolase</keyword>
<dbReference type="CDD" id="cd07484">
    <property type="entry name" value="Peptidases_S8_Thermitase_like"/>
    <property type="match status" value="1"/>
</dbReference>
<proteinExistence type="inferred from homology"/>
<reference evidence="10 11" key="1">
    <citation type="submission" date="2019-12" db="EMBL/GenBank/DDBJ databases">
        <title>Isolation and characterization of three novel carbon monoxide-oxidizing members of Halobacteria from salione crusts and soils.</title>
        <authorList>
            <person name="Myers M.R."/>
            <person name="King G.M."/>
        </authorList>
    </citation>
    <scope>NUCLEOTIDE SEQUENCE [LARGE SCALE GENOMIC DNA]</scope>
    <source>
        <strain evidence="10 11">WSA2</strain>
    </source>
</reference>
<organism evidence="10 11">
    <name type="scientific">Halobaculum saliterrae</name>
    <dbReference type="NCBI Taxonomy" id="2073113"/>
    <lineage>
        <taxon>Archaea</taxon>
        <taxon>Methanobacteriati</taxon>
        <taxon>Methanobacteriota</taxon>
        <taxon>Stenosarchaea group</taxon>
        <taxon>Halobacteria</taxon>
        <taxon>Halobacteriales</taxon>
        <taxon>Haloferacaceae</taxon>
        <taxon>Halobaculum</taxon>
    </lineage>
</organism>
<dbReference type="Gene3D" id="2.60.120.380">
    <property type="match status" value="1"/>
</dbReference>
<dbReference type="PRINTS" id="PR00723">
    <property type="entry name" value="SUBTILISIN"/>
</dbReference>
<dbReference type="OrthoDB" id="27270at2157"/>
<dbReference type="PROSITE" id="PS00138">
    <property type="entry name" value="SUBTILASE_SER"/>
    <property type="match status" value="1"/>
</dbReference>
<feature type="domain" description="Peptidase S8/S53" evidence="9">
    <location>
        <begin position="151"/>
        <end position="398"/>
    </location>
</feature>
<comment type="subcellular location">
    <subcellularLocation>
        <location evidence="1">Secreted</location>
    </subcellularLocation>
</comment>
<dbReference type="GO" id="GO:0005576">
    <property type="term" value="C:extracellular region"/>
    <property type="evidence" value="ECO:0007669"/>
    <property type="project" value="UniProtKB-SubCell"/>
</dbReference>
<evidence type="ECO:0000256" key="7">
    <source>
        <dbReference type="PROSITE-ProRule" id="PRU01240"/>
    </source>
</evidence>
<evidence type="ECO:0000256" key="1">
    <source>
        <dbReference type="ARBA" id="ARBA00004613"/>
    </source>
</evidence>
<evidence type="ECO:0000256" key="2">
    <source>
        <dbReference type="ARBA" id="ARBA00011073"/>
    </source>
</evidence>
<keyword evidence="4 7" id="KW-0645">Protease</keyword>
<dbReference type="PROSITE" id="PS00137">
    <property type="entry name" value="SUBTILASE_HIS"/>
    <property type="match status" value="1"/>
</dbReference>
<feature type="compositionally biased region" description="Low complexity" evidence="8">
    <location>
        <begin position="430"/>
        <end position="439"/>
    </location>
</feature>